<dbReference type="Pfam" id="PF23435">
    <property type="entry name" value="DUF7121"/>
    <property type="match status" value="1"/>
</dbReference>
<organism evidence="2">
    <name type="scientific">uncultured marine group II/III euryarchaeote KM3_27_D02</name>
    <dbReference type="NCBI Taxonomy" id="1456428"/>
    <lineage>
        <taxon>Archaea</taxon>
        <taxon>Methanobacteriati</taxon>
        <taxon>Methanobacteriota</taxon>
        <taxon>environmental samples</taxon>
    </lineage>
</organism>
<feature type="region of interest" description="Disordered" evidence="1">
    <location>
        <begin position="1"/>
        <end position="49"/>
    </location>
</feature>
<evidence type="ECO:0000313" key="2">
    <source>
        <dbReference type="EMBL" id="AIF08161.1"/>
    </source>
</evidence>
<name>A0A075GWC6_9EURY</name>
<feature type="compositionally biased region" description="Basic and acidic residues" evidence="1">
    <location>
        <begin position="1"/>
        <end position="43"/>
    </location>
</feature>
<evidence type="ECO:0008006" key="3">
    <source>
        <dbReference type="Google" id="ProtNLM"/>
    </source>
</evidence>
<dbReference type="AlphaFoldDB" id="A0A075GWC6"/>
<dbReference type="InterPro" id="IPR055545">
    <property type="entry name" value="DUF7121"/>
</dbReference>
<dbReference type="EMBL" id="KF900822">
    <property type="protein sequence ID" value="AIF08161.1"/>
    <property type="molecule type" value="Genomic_DNA"/>
</dbReference>
<reference evidence="2" key="1">
    <citation type="journal article" date="2014" name="Genome Biol. Evol.">
        <title>Pangenome evidence for extensive interdomain horizontal transfer affecting lineage core and shell genes in uncultured planktonic thaumarchaeota and euryarchaeota.</title>
        <authorList>
            <person name="Deschamps P."/>
            <person name="Zivanovic Y."/>
            <person name="Moreira D."/>
            <person name="Rodriguez-Valera F."/>
            <person name="Lopez-Garcia P."/>
        </authorList>
    </citation>
    <scope>NUCLEOTIDE SEQUENCE</scope>
</reference>
<proteinExistence type="predicted"/>
<feature type="compositionally biased region" description="Gly residues" evidence="1">
    <location>
        <begin position="328"/>
        <end position="338"/>
    </location>
</feature>
<sequence length="347" mass="39139">MARPKPEREADPERDELNDRLHAMEAKMKRLRDQRSNHNETARAHATQRDVIQSQYGELREGIKEKLAAQKVIRIEAKKHQARRDAIQEQLRALYSKSKQGRENKSKSVILQLSEKMAEIDKIERRIETDGNLTLAQENKQLKRLKNIKIEAKALEPLVEEEMRIKIDLDDLEGSIEGLRAEADTEHKAMIALHEKADELWKEIEPLFSERDFLKAEGDRLHNLFKASRVEADKVHEVISEMMSQVTEAREALQALFNERKSWIEDHNKAIDDSLSTPDQNKELADSLVSDLLNSGGISLGGTGGSSEPAEEEKPATSKRAAGRGRRGGPGVRGGGAARGNRGRTQK</sequence>
<feature type="region of interest" description="Disordered" evidence="1">
    <location>
        <begin position="296"/>
        <end position="347"/>
    </location>
</feature>
<evidence type="ECO:0000256" key="1">
    <source>
        <dbReference type="SAM" id="MobiDB-lite"/>
    </source>
</evidence>
<accession>A0A075GWC6</accession>
<protein>
    <recommendedName>
        <fullName evidence="3">Archaeal coiled-coil protein</fullName>
    </recommendedName>
</protein>
<dbReference type="SUPFAM" id="SSF46966">
    <property type="entry name" value="Spectrin repeat"/>
    <property type="match status" value="1"/>
</dbReference>